<dbReference type="Gene3D" id="3.60.10.10">
    <property type="entry name" value="Endonuclease/exonuclease/phosphatase"/>
    <property type="match status" value="1"/>
</dbReference>
<organism evidence="3 4">
    <name type="scientific">Persicimonas caeni</name>
    <dbReference type="NCBI Taxonomy" id="2292766"/>
    <lineage>
        <taxon>Bacteria</taxon>
        <taxon>Deltaproteobacteria</taxon>
        <taxon>Bradymonadales</taxon>
        <taxon>Bradymonadaceae</taxon>
        <taxon>Persicimonas</taxon>
    </lineage>
</organism>
<dbReference type="InterPro" id="IPR005135">
    <property type="entry name" value="Endo/exonuclease/phosphatase"/>
</dbReference>
<protein>
    <recommendedName>
        <fullName evidence="2">Endonuclease/exonuclease/phosphatase domain-containing protein</fullName>
    </recommendedName>
</protein>
<dbReference type="GO" id="GO:0003824">
    <property type="term" value="F:catalytic activity"/>
    <property type="evidence" value="ECO:0007669"/>
    <property type="project" value="InterPro"/>
</dbReference>
<gene>
    <name evidence="3" type="ORF">FIV42_15790</name>
</gene>
<keyword evidence="4" id="KW-1185">Reference proteome</keyword>
<accession>A0A4Y6PUY9</accession>
<reference evidence="3 4" key="1">
    <citation type="submission" date="2019-06" db="EMBL/GenBank/DDBJ databases">
        <title>Persicimonas caeni gen. nov., sp. nov., a predatory bacterium isolated from solar saltern.</title>
        <authorList>
            <person name="Wang S."/>
        </authorList>
    </citation>
    <scope>NUCLEOTIDE SEQUENCE [LARGE SCALE GENOMIC DNA]</scope>
    <source>
        <strain evidence="3 4">YN101</strain>
    </source>
</reference>
<dbReference type="InterPro" id="IPR036691">
    <property type="entry name" value="Endo/exonu/phosph_ase_sf"/>
</dbReference>
<dbReference type="SUPFAM" id="SSF56219">
    <property type="entry name" value="DNase I-like"/>
    <property type="match status" value="1"/>
</dbReference>
<keyword evidence="1" id="KW-0472">Membrane</keyword>
<dbReference type="AlphaFoldDB" id="A0A4Y6PUY9"/>
<proteinExistence type="predicted"/>
<evidence type="ECO:0000259" key="2">
    <source>
        <dbReference type="Pfam" id="PF03372"/>
    </source>
</evidence>
<name>A0A4Y6PUY9_PERCE</name>
<dbReference type="Proteomes" id="UP000315995">
    <property type="component" value="Chromosome"/>
</dbReference>
<dbReference type="EMBL" id="CP041186">
    <property type="protein sequence ID" value="QDG52151.1"/>
    <property type="molecule type" value="Genomic_DNA"/>
</dbReference>
<dbReference type="Pfam" id="PF03372">
    <property type="entry name" value="Exo_endo_phos"/>
    <property type="match status" value="1"/>
</dbReference>
<keyword evidence="1" id="KW-1133">Transmembrane helix</keyword>
<evidence type="ECO:0000256" key="1">
    <source>
        <dbReference type="SAM" id="Phobius"/>
    </source>
</evidence>
<feature type="transmembrane region" description="Helical" evidence="1">
    <location>
        <begin position="44"/>
        <end position="62"/>
    </location>
</feature>
<dbReference type="OrthoDB" id="569713at2"/>
<sequence>MVNVDLSREQQTADRIGRFMHTHPSQNLPALLWRLLGVCLTRRWFWVVVLLGLVGSAVFVMCQTPASLKVGTFNIQNYPKSERQPANALELIDSLELDALGVQEITRPHHFEKAVHVHLGPQWTVLFADQDVRHRVGLIFDDDVFELLETHTHGETAVTRGARATFEVRLRTETTLAKRTLRIFVVHLKAGGDGGEIRRDQLRRLRPILKDAVASGDEVVVLGDFNTTGESDRREVAALADAAQLDWTSEELLCTSYWSRPSDCPTTPLDHILATSPAHSVDAAGACETVGCEAEGACPVYVKRVSDHCPVTAEF</sequence>
<evidence type="ECO:0000313" key="3">
    <source>
        <dbReference type="EMBL" id="QDG52151.1"/>
    </source>
</evidence>
<feature type="domain" description="Endonuclease/exonuclease/phosphatase" evidence="2">
    <location>
        <begin position="71"/>
        <end position="308"/>
    </location>
</feature>
<accession>A0A5B8YAE7</accession>
<evidence type="ECO:0000313" key="4">
    <source>
        <dbReference type="Proteomes" id="UP000315995"/>
    </source>
</evidence>
<keyword evidence="1" id="KW-0812">Transmembrane</keyword>